<dbReference type="InterPro" id="IPR036291">
    <property type="entry name" value="NAD(P)-bd_dom_sf"/>
</dbReference>
<sequence length="543" mass="61120">MAAQPDPALALEVRMLSRMRAVRGAGARGGAGAARLYGGAGVLVTGGTGFLGRQLLEKLLRACNGIKKIYLLTRVKKGKSMEERLKEQMQDPVYDELRKTHPDFESKIEPIEGDITELRLGIKDEDWKKIADEITVIFHGAATVRFDEPLKVAVLTNVRSVREIIALGRECANLKSLVYYSTAYAHCNRQEIRETFYDCAVSPSAIIDFVETVDEKKIAAMEPILIEGWPNTYTYSKAIAEETLRTMGAGLPICVVRPAIVSPAIREPSPGWVDVSNCNGPSGVILGVGMGIIHTMLAKSDIHMDIVPVDCVNNLAIAASWETARRHALGEKDIQIYTLSRHRNHLTWEFLQNFCETKARKLISPAAVWYAYSLTTSSQLIYQLLTLFLHFIPAVLIDAVLIVLGKQLRLTRLYKRVYKINAIFLKHFVFHSWTNYDDNTLQLYNSLSEDDKQIFDFDIAKIDSDEFMSIWCLGLRKYIIKDNLQGTEKAIKRQAVLKVVNALVLVLYSFMLWKMFLWMFSGLNYLGTGLFLCVGSFFVTLCP</sequence>
<keyword evidence="2 4" id="KW-0444">Lipid biosynthesis</keyword>
<keyword evidence="8" id="KW-1185">Reference proteome</keyword>
<accession>A0ABQ7PR65</accession>
<dbReference type="EC" id="1.2.1.84" evidence="4"/>
<dbReference type="PANTHER" id="PTHR11011">
    <property type="entry name" value="MALE STERILITY PROTEIN 2-RELATED"/>
    <property type="match status" value="1"/>
</dbReference>
<evidence type="ECO:0000259" key="5">
    <source>
        <dbReference type="Pfam" id="PF03015"/>
    </source>
</evidence>
<proteinExistence type="inferred from homology"/>
<feature type="domain" description="Fatty acyl-CoA reductase C-terminal" evidence="5">
    <location>
        <begin position="389"/>
        <end position="482"/>
    </location>
</feature>
<evidence type="ECO:0000256" key="4">
    <source>
        <dbReference type="RuleBase" id="RU363097"/>
    </source>
</evidence>
<feature type="transmembrane region" description="Helical" evidence="4">
    <location>
        <begin position="522"/>
        <end position="542"/>
    </location>
</feature>
<dbReference type="SUPFAM" id="SSF51735">
    <property type="entry name" value="NAD(P)-binding Rossmann-fold domains"/>
    <property type="match status" value="1"/>
</dbReference>
<feature type="transmembrane region" description="Helical" evidence="4">
    <location>
        <begin position="380"/>
        <end position="405"/>
    </location>
</feature>
<evidence type="ECO:0000313" key="8">
    <source>
        <dbReference type="Proteomes" id="UP000823941"/>
    </source>
</evidence>
<comment type="similarity">
    <text evidence="1 4">Belongs to the fatty acyl-CoA reductase family.</text>
</comment>
<dbReference type="InterPro" id="IPR013120">
    <property type="entry name" value="FAR_NAD-bd"/>
</dbReference>
<dbReference type="CDD" id="cd09071">
    <property type="entry name" value="FAR_C"/>
    <property type="match status" value="1"/>
</dbReference>
<feature type="domain" description="Thioester reductase (TE)" evidence="6">
    <location>
        <begin position="44"/>
        <end position="314"/>
    </location>
</feature>
<dbReference type="Proteomes" id="UP000823941">
    <property type="component" value="Chromosome 30"/>
</dbReference>
<evidence type="ECO:0000256" key="1">
    <source>
        <dbReference type="ARBA" id="ARBA00005928"/>
    </source>
</evidence>
<feature type="transmembrane region" description="Helical" evidence="4">
    <location>
        <begin position="495"/>
        <end position="516"/>
    </location>
</feature>
<dbReference type="Gene3D" id="3.40.50.720">
    <property type="entry name" value="NAD(P)-binding Rossmann-like Domain"/>
    <property type="match status" value="1"/>
</dbReference>
<dbReference type="PANTHER" id="PTHR11011:SF116">
    <property type="entry name" value="FATTY ACYL-COA REDUCTASE CG5065-RELATED"/>
    <property type="match status" value="1"/>
</dbReference>
<dbReference type="CDD" id="cd05236">
    <property type="entry name" value="FAR-N_SDR_e"/>
    <property type="match status" value="1"/>
</dbReference>
<keyword evidence="4" id="KW-0560">Oxidoreductase</keyword>
<evidence type="ECO:0000313" key="7">
    <source>
        <dbReference type="EMBL" id="KAG7295469.1"/>
    </source>
</evidence>
<gene>
    <name evidence="7" type="ORF">JYU34_021663</name>
</gene>
<comment type="caution">
    <text evidence="7">The sequence shown here is derived from an EMBL/GenBank/DDBJ whole genome shotgun (WGS) entry which is preliminary data.</text>
</comment>
<name>A0ABQ7PR65_PLUXY</name>
<evidence type="ECO:0000256" key="2">
    <source>
        <dbReference type="ARBA" id="ARBA00022516"/>
    </source>
</evidence>
<keyword evidence="4" id="KW-1133">Transmembrane helix</keyword>
<dbReference type="Pfam" id="PF07993">
    <property type="entry name" value="NAD_binding_4"/>
    <property type="match status" value="1"/>
</dbReference>
<organism evidence="7 8">
    <name type="scientific">Plutella xylostella</name>
    <name type="common">Diamondback moth</name>
    <name type="synonym">Plutella maculipennis</name>
    <dbReference type="NCBI Taxonomy" id="51655"/>
    <lineage>
        <taxon>Eukaryota</taxon>
        <taxon>Metazoa</taxon>
        <taxon>Ecdysozoa</taxon>
        <taxon>Arthropoda</taxon>
        <taxon>Hexapoda</taxon>
        <taxon>Insecta</taxon>
        <taxon>Pterygota</taxon>
        <taxon>Neoptera</taxon>
        <taxon>Endopterygota</taxon>
        <taxon>Lepidoptera</taxon>
        <taxon>Glossata</taxon>
        <taxon>Ditrysia</taxon>
        <taxon>Yponomeutoidea</taxon>
        <taxon>Plutellidae</taxon>
        <taxon>Plutella</taxon>
    </lineage>
</organism>
<comment type="function">
    <text evidence="4">Catalyzes the reduction of fatty acyl-CoA to fatty alcohols.</text>
</comment>
<dbReference type="InterPro" id="IPR026055">
    <property type="entry name" value="FAR"/>
</dbReference>
<protein>
    <recommendedName>
        <fullName evidence="4">Fatty acyl-CoA reductase</fullName>
        <ecNumber evidence="4">1.2.1.84</ecNumber>
    </recommendedName>
</protein>
<keyword evidence="4" id="KW-0812">Transmembrane</keyword>
<dbReference type="EMBL" id="JAHIBW010000030">
    <property type="protein sequence ID" value="KAG7295469.1"/>
    <property type="molecule type" value="Genomic_DNA"/>
</dbReference>
<evidence type="ECO:0000259" key="6">
    <source>
        <dbReference type="Pfam" id="PF07993"/>
    </source>
</evidence>
<keyword evidence="4" id="KW-0521">NADP</keyword>
<evidence type="ECO:0000256" key="3">
    <source>
        <dbReference type="ARBA" id="ARBA00023098"/>
    </source>
</evidence>
<keyword evidence="4" id="KW-0472">Membrane</keyword>
<dbReference type="InterPro" id="IPR033640">
    <property type="entry name" value="FAR_C"/>
</dbReference>
<reference evidence="7 8" key="1">
    <citation type="submission" date="2021-06" db="EMBL/GenBank/DDBJ databases">
        <title>A haploid diamondback moth (Plutella xylostella L.) genome assembly resolves 31 chromosomes and identifies a diamide resistance mutation.</title>
        <authorList>
            <person name="Ward C.M."/>
            <person name="Perry K.D."/>
            <person name="Baker G."/>
            <person name="Powis K."/>
            <person name="Heckel D.G."/>
            <person name="Baxter S.W."/>
        </authorList>
    </citation>
    <scope>NUCLEOTIDE SEQUENCE [LARGE SCALE GENOMIC DNA]</scope>
    <source>
        <strain evidence="7 8">LV</strain>
        <tissue evidence="7">Single pupa</tissue>
    </source>
</reference>
<dbReference type="Pfam" id="PF03015">
    <property type="entry name" value="Sterile"/>
    <property type="match status" value="1"/>
</dbReference>
<keyword evidence="3 4" id="KW-0443">Lipid metabolism</keyword>
<comment type="catalytic activity">
    <reaction evidence="4">
        <text>a long-chain fatty acyl-CoA + 2 NADPH + 2 H(+) = a long-chain primary fatty alcohol + 2 NADP(+) + CoA</text>
        <dbReference type="Rhea" id="RHEA:52716"/>
        <dbReference type="ChEBI" id="CHEBI:15378"/>
        <dbReference type="ChEBI" id="CHEBI:57287"/>
        <dbReference type="ChEBI" id="CHEBI:57783"/>
        <dbReference type="ChEBI" id="CHEBI:58349"/>
        <dbReference type="ChEBI" id="CHEBI:77396"/>
        <dbReference type="ChEBI" id="CHEBI:83139"/>
        <dbReference type="EC" id="1.2.1.84"/>
    </reaction>
</comment>